<evidence type="ECO:0000256" key="2">
    <source>
        <dbReference type="ARBA" id="ARBA00006363"/>
    </source>
</evidence>
<evidence type="ECO:0000256" key="4">
    <source>
        <dbReference type="ARBA" id="ARBA00023125"/>
    </source>
</evidence>
<dbReference type="InterPro" id="IPR051917">
    <property type="entry name" value="Transposase-Integrase"/>
</dbReference>
<evidence type="ECO:0000256" key="3">
    <source>
        <dbReference type="ARBA" id="ARBA00022578"/>
    </source>
</evidence>
<dbReference type="PROSITE" id="PS01043">
    <property type="entry name" value="TRANSPOSASE_IS30"/>
    <property type="match status" value="1"/>
</dbReference>
<evidence type="ECO:0000256" key="5">
    <source>
        <dbReference type="ARBA" id="ARBA00023172"/>
    </source>
</evidence>
<feature type="domain" description="Integrase catalytic" evidence="6">
    <location>
        <begin position="164"/>
        <end position="326"/>
    </location>
</feature>
<dbReference type="InterPro" id="IPR001584">
    <property type="entry name" value="Integrase_cat-core"/>
</dbReference>
<organism evidence="7 8">
    <name type="scientific">Rhodanobacter ginsenosidimutans</name>
    <dbReference type="NCBI Taxonomy" id="490571"/>
    <lineage>
        <taxon>Bacteria</taxon>
        <taxon>Pseudomonadati</taxon>
        <taxon>Pseudomonadota</taxon>
        <taxon>Gammaproteobacteria</taxon>
        <taxon>Lysobacterales</taxon>
        <taxon>Rhodanobacteraceae</taxon>
        <taxon>Rhodanobacter</taxon>
    </lineage>
</organism>
<dbReference type="NCBIfam" id="NF033563">
    <property type="entry name" value="transpos_IS30"/>
    <property type="match status" value="1"/>
</dbReference>
<comment type="similarity">
    <text evidence="2">Belongs to the transposase IS30 family.</text>
</comment>
<dbReference type="InterPro" id="IPR036397">
    <property type="entry name" value="RNaseH_sf"/>
</dbReference>
<evidence type="ECO:0000259" key="6">
    <source>
        <dbReference type="PROSITE" id="PS50994"/>
    </source>
</evidence>
<dbReference type="InterPro" id="IPR025246">
    <property type="entry name" value="IS30-like_HTH"/>
</dbReference>
<dbReference type="SUPFAM" id="SSF53098">
    <property type="entry name" value="Ribonuclease H-like"/>
    <property type="match status" value="1"/>
</dbReference>
<keyword evidence="3" id="KW-0815">Transposition</keyword>
<dbReference type="Pfam" id="PF13936">
    <property type="entry name" value="HTH_38"/>
    <property type="match status" value="1"/>
</dbReference>
<evidence type="ECO:0000313" key="7">
    <source>
        <dbReference type="EMBL" id="MFC5441658.1"/>
    </source>
</evidence>
<proteinExistence type="inferred from homology"/>
<protein>
    <submittedName>
        <fullName evidence="7">IS30 family transposase</fullName>
    </submittedName>
</protein>
<dbReference type="InterPro" id="IPR001598">
    <property type="entry name" value="Transposase_IS30_CS"/>
</dbReference>
<gene>
    <name evidence="7" type="ORF">ACFPK0_16715</name>
</gene>
<accession>A0ABW0K0D4</accession>
<comment type="function">
    <text evidence="1">Required for the transposition of the insertion element.</text>
</comment>
<keyword evidence="4" id="KW-0238">DNA-binding</keyword>
<dbReference type="Gene3D" id="3.30.420.10">
    <property type="entry name" value="Ribonuclease H-like superfamily/Ribonuclease H"/>
    <property type="match status" value="1"/>
</dbReference>
<sequence length="337" mass="37736">MRTYNELTLEERVEIQQRLESGDSLRAIGQSLGRAASTISGECRRIGPEGGRYKAQEAHRRSQRCRIKPRVPRKLDDPALWETVQALLRAQWSPEQIAGILAKAFPATASYRVSHETIYSAVYLVPRGTLRTELIACLRQGRSTRKPRTRGTDRRGQIPNMQSIHVRPPEVADRLIRGHWEGDLIKGAGNCSSVGTLVERTSGFVVLAKMSSASAADALESFGKALKGIPEALRKTLTYDQGKEMSYHDALTLRTGVQVYFADPHSPWQRGSNENTNGLLRQYLPKGIDLSVYSQAELNQIALSLNTRPRKRHDFRTPLQVYNEHLQLAEASDSTVH</sequence>
<comment type="caution">
    <text evidence="7">The sequence shown here is derived from an EMBL/GenBank/DDBJ whole genome shotgun (WGS) entry which is preliminary data.</text>
</comment>
<reference evidence="8" key="1">
    <citation type="journal article" date="2019" name="Int. J. Syst. Evol. Microbiol.">
        <title>The Global Catalogue of Microorganisms (GCM) 10K type strain sequencing project: providing services to taxonomists for standard genome sequencing and annotation.</title>
        <authorList>
            <consortium name="The Broad Institute Genomics Platform"/>
            <consortium name="The Broad Institute Genome Sequencing Center for Infectious Disease"/>
            <person name="Wu L."/>
            <person name="Ma J."/>
        </authorList>
    </citation>
    <scope>NUCLEOTIDE SEQUENCE [LARGE SCALE GENOMIC DNA]</scope>
    <source>
        <strain evidence="8">KACC 12822</strain>
    </source>
</reference>
<evidence type="ECO:0000313" key="8">
    <source>
        <dbReference type="Proteomes" id="UP001596018"/>
    </source>
</evidence>
<dbReference type="InterPro" id="IPR012337">
    <property type="entry name" value="RNaseH-like_sf"/>
</dbReference>
<evidence type="ECO:0000256" key="1">
    <source>
        <dbReference type="ARBA" id="ARBA00002190"/>
    </source>
</evidence>
<dbReference type="PANTHER" id="PTHR10948:SF23">
    <property type="entry name" value="TRANSPOSASE INSI FOR INSERTION SEQUENCE ELEMENT IS30A-RELATED"/>
    <property type="match status" value="1"/>
</dbReference>
<dbReference type="InterPro" id="IPR053392">
    <property type="entry name" value="Transposase_IS30-like"/>
</dbReference>
<dbReference type="PROSITE" id="PS50994">
    <property type="entry name" value="INTEGRASE"/>
    <property type="match status" value="1"/>
</dbReference>
<dbReference type="PANTHER" id="PTHR10948">
    <property type="entry name" value="TRANSPOSASE"/>
    <property type="match status" value="1"/>
</dbReference>
<name>A0ABW0K0D4_9GAMM</name>
<dbReference type="Proteomes" id="UP001596018">
    <property type="component" value="Unassembled WGS sequence"/>
</dbReference>
<dbReference type="EMBL" id="JBHSMM010000007">
    <property type="protein sequence ID" value="MFC5441658.1"/>
    <property type="molecule type" value="Genomic_DNA"/>
</dbReference>
<keyword evidence="8" id="KW-1185">Reference proteome</keyword>
<keyword evidence="5" id="KW-0233">DNA recombination</keyword>
<dbReference type="RefSeq" id="WP_377342366.1">
    <property type="nucleotide sequence ID" value="NZ_JALBWS010000007.1"/>
</dbReference>